<name>A0A1H8IAG8_9SPHN</name>
<dbReference type="AlphaFoldDB" id="A0A1H8IAG8"/>
<evidence type="ECO:0000313" key="2">
    <source>
        <dbReference type="Proteomes" id="UP000199206"/>
    </source>
</evidence>
<dbReference type="EMBL" id="FOCF01000009">
    <property type="protein sequence ID" value="SEN65036.1"/>
    <property type="molecule type" value="Genomic_DNA"/>
</dbReference>
<dbReference type="RefSeq" id="WP_093666759.1">
    <property type="nucleotide sequence ID" value="NZ_FOCF01000009.1"/>
</dbReference>
<protein>
    <submittedName>
        <fullName evidence="1">Uncharacterized protein</fullName>
    </submittedName>
</protein>
<organism evidence="1 2">
    <name type="scientific">Sphingomonas gellani</name>
    <dbReference type="NCBI Taxonomy" id="1166340"/>
    <lineage>
        <taxon>Bacteria</taxon>
        <taxon>Pseudomonadati</taxon>
        <taxon>Pseudomonadota</taxon>
        <taxon>Alphaproteobacteria</taxon>
        <taxon>Sphingomonadales</taxon>
        <taxon>Sphingomonadaceae</taxon>
        <taxon>Sphingomonas</taxon>
    </lineage>
</organism>
<evidence type="ECO:0000313" key="1">
    <source>
        <dbReference type="EMBL" id="SEN65036.1"/>
    </source>
</evidence>
<sequence>MVIATDLPSWLERPAKRRLRVYAFDPRSSVTLETAICNDTVIELPWETPWEDALGPGPCNDYIEVVDYDPACGLFYAPVDLDHPHLLAQDGLPQAEGQPQFHQQMVFAVAMKTVRVFERALGRGVIWARTGGVNSPGNYVKRLRIYPHALREANAYYSPDKTALLFGYFKPDEVPGQDSAWVFTCLSHDIVAHETAHAILHGLQPRTIDASNPDMLAFHEGFADIVALLQHFTMTEVVEQQIVASSGSLRANGLLTGIAAQFGHATGRAGALRYALQLIADEARGAGPVRKLEDTTEPHDRGQFLVAAIFDAFATIYERRTADLFRLADYRPGTSDTLPIELARRLAREAGKTADQVLRICVRGLDYLPPVDNSFGEYLRAIVTADADLVPDDPLRYRVAFADAFRKRGIPVPGCISYAPSSLMWAEPDLSDLTHLATENQVTGLMQGALARLKFGVTFDGKDDGDAYASSQSGKVAGRNLREKAIGIIEHNQVALWQWLNEPSIDPDTGAPTDEKRSSEIDREWESLLGIRMVTDDHPTIALSEKTGKPAYSVNTARIARRQGPDGQELHQLIAHITQRRRGYFDKALQDKAEAASAGNGTRTEPPAQDFWFRGGATVIVDLRDGRVRRIIRKRIDDGDRLVRQRAFHTGEPLGMAFARRTGPREPFALVHRA</sequence>
<dbReference type="Proteomes" id="UP000199206">
    <property type="component" value="Unassembled WGS sequence"/>
</dbReference>
<dbReference type="SUPFAM" id="SSF55486">
    <property type="entry name" value="Metalloproteases ('zincins'), catalytic domain"/>
    <property type="match status" value="1"/>
</dbReference>
<dbReference type="STRING" id="1166340.SAMN05192583_3255"/>
<proteinExistence type="predicted"/>
<dbReference type="CDD" id="cd09598">
    <property type="entry name" value="M4_like"/>
    <property type="match status" value="1"/>
</dbReference>
<reference evidence="2" key="1">
    <citation type="submission" date="2016-10" db="EMBL/GenBank/DDBJ databases">
        <authorList>
            <person name="Varghese N."/>
            <person name="Submissions S."/>
        </authorList>
    </citation>
    <scope>NUCLEOTIDE SEQUENCE [LARGE SCALE GENOMIC DNA]</scope>
    <source>
        <strain evidence="2">S6-262</strain>
    </source>
</reference>
<accession>A0A1H8IAG8</accession>
<gene>
    <name evidence="1" type="ORF">SAMN05192583_3255</name>
</gene>
<keyword evidence="2" id="KW-1185">Reference proteome</keyword>
<dbReference type="OrthoDB" id="178184at2"/>